<dbReference type="EMBL" id="BARS01059334">
    <property type="protein sequence ID" value="GAG44336.1"/>
    <property type="molecule type" value="Genomic_DNA"/>
</dbReference>
<feature type="non-terminal residue" evidence="1">
    <location>
        <position position="51"/>
    </location>
</feature>
<name>X0Z6Z5_9ZZZZ</name>
<sequence>GTTSTIGFCVIPKTGANRDRYPHMSLRGAQLGSNLRGRCKEIASELCSSQR</sequence>
<accession>X0Z6Z5</accession>
<dbReference type="AlphaFoldDB" id="X0Z6Z5"/>
<gene>
    <name evidence="1" type="ORF">S01H1_86006</name>
</gene>
<proteinExistence type="predicted"/>
<feature type="non-terminal residue" evidence="1">
    <location>
        <position position="1"/>
    </location>
</feature>
<evidence type="ECO:0000313" key="1">
    <source>
        <dbReference type="EMBL" id="GAG44336.1"/>
    </source>
</evidence>
<organism evidence="1">
    <name type="scientific">marine sediment metagenome</name>
    <dbReference type="NCBI Taxonomy" id="412755"/>
    <lineage>
        <taxon>unclassified sequences</taxon>
        <taxon>metagenomes</taxon>
        <taxon>ecological metagenomes</taxon>
    </lineage>
</organism>
<comment type="caution">
    <text evidence="1">The sequence shown here is derived from an EMBL/GenBank/DDBJ whole genome shotgun (WGS) entry which is preliminary data.</text>
</comment>
<reference evidence="1" key="1">
    <citation type="journal article" date="2014" name="Front. Microbiol.">
        <title>High frequency of phylogenetically diverse reductive dehalogenase-homologous genes in deep subseafloor sedimentary metagenomes.</title>
        <authorList>
            <person name="Kawai M."/>
            <person name="Futagami T."/>
            <person name="Toyoda A."/>
            <person name="Takaki Y."/>
            <person name="Nishi S."/>
            <person name="Hori S."/>
            <person name="Arai W."/>
            <person name="Tsubouchi T."/>
            <person name="Morono Y."/>
            <person name="Uchiyama I."/>
            <person name="Ito T."/>
            <person name="Fujiyama A."/>
            <person name="Inagaki F."/>
            <person name="Takami H."/>
        </authorList>
    </citation>
    <scope>NUCLEOTIDE SEQUENCE</scope>
    <source>
        <strain evidence="1">Expedition CK06-06</strain>
    </source>
</reference>
<protein>
    <submittedName>
        <fullName evidence="1">Uncharacterized protein</fullName>
    </submittedName>
</protein>